<feature type="chain" id="PRO_5018117527" evidence="7">
    <location>
        <begin position="25"/>
        <end position="583"/>
    </location>
</feature>
<evidence type="ECO:0000256" key="6">
    <source>
        <dbReference type="SAM" id="Phobius"/>
    </source>
</evidence>
<feature type="transmembrane region" description="Helical" evidence="6">
    <location>
        <begin position="375"/>
        <end position="403"/>
    </location>
</feature>
<feature type="transmembrane region" description="Helical" evidence="6">
    <location>
        <begin position="40"/>
        <end position="62"/>
    </location>
</feature>
<evidence type="ECO:0000256" key="4">
    <source>
        <dbReference type="ARBA" id="ARBA00023136"/>
    </source>
</evidence>
<dbReference type="Proteomes" id="UP000275078">
    <property type="component" value="Unassembled WGS sequence"/>
</dbReference>
<dbReference type="SUPFAM" id="SSF103473">
    <property type="entry name" value="MFS general substrate transporter"/>
    <property type="match status" value="1"/>
</dbReference>
<dbReference type="PANTHER" id="PTHR23501">
    <property type="entry name" value="MAJOR FACILITATOR SUPERFAMILY"/>
    <property type="match status" value="1"/>
</dbReference>
<feature type="transmembrane region" description="Helical" evidence="6">
    <location>
        <begin position="165"/>
        <end position="188"/>
    </location>
</feature>
<evidence type="ECO:0000256" key="7">
    <source>
        <dbReference type="SAM" id="SignalP"/>
    </source>
</evidence>
<organism evidence="9 10">
    <name type="scientific">Ascobolus immersus RN42</name>
    <dbReference type="NCBI Taxonomy" id="1160509"/>
    <lineage>
        <taxon>Eukaryota</taxon>
        <taxon>Fungi</taxon>
        <taxon>Dikarya</taxon>
        <taxon>Ascomycota</taxon>
        <taxon>Pezizomycotina</taxon>
        <taxon>Pezizomycetes</taxon>
        <taxon>Pezizales</taxon>
        <taxon>Ascobolaceae</taxon>
        <taxon>Ascobolus</taxon>
    </lineage>
</organism>
<dbReference type="Gene3D" id="1.20.1250.20">
    <property type="entry name" value="MFS general substrate transporter like domains"/>
    <property type="match status" value="2"/>
</dbReference>
<keyword evidence="4 6" id="KW-0472">Membrane</keyword>
<reference evidence="9 10" key="1">
    <citation type="journal article" date="2018" name="Nat. Ecol. Evol.">
        <title>Pezizomycetes genomes reveal the molecular basis of ectomycorrhizal truffle lifestyle.</title>
        <authorList>
            <person name="Murat C."/>
            <person name="Payen T."/>
            <person name="Noel B."/>
            <person name="Kuo A."/>
            <person name="Morin E."/>
            <person name="Chen J."/>
            <person name="Kohler A."/>
            <person name="Krizsan K."/>
            <person name="Balestrini R."/>
            <person name="Da Silva C."/>
            <person name="Montanini B."/>
            <person name="Hainaut M."/>
            <person name="Levati E."/>
            <person name="Barry K.W."/>
            <person name="Belfiori B."/>
            <person name="Cichocki N."/>
            <person name="Clum A."/>
            <person name="Dockter R.B."/>
            <person name="Fauchery L."/>
            <person name="Guy J."/>
            <person name="Iotti M."/>
            <person name="Le Tacon F."/>
            <person name="Lindquist E.A."/>
            <person name="Lipzen A."/>
            <person name="Malagnac F."/>
            <person name="Mello A."/>
            <person name="Molinier V."/>
            <person name="Miyauchi S."/>
            <person name="Poulain J."/>
            <person name="Riccioni C."/>
            <person name="Rubini A."/>
            <person name="Sitrit Y."/>
            <person name="Splivallo R."/>
            <person name="Traeger S."/>
            <person name="Wang M."/>
            <person name="Zifcakova L."/>
            <person name="Wipf D."/>
            <person name="Zambonelli A."/>
            <person name="Paolocci F."/>
            <person name="Nowrousian M."/>
            <person name="Ottonello S."/>
            <person name="Baldrian P."/>
            <person name="Spatafora J.W."/>
            <person name="Henrissat B."/>
            <person name="Nagy L.G."/>
            <person name="Aury J.M."/>
            <person name="Wincker P."/>
            <person name="Grigoriev I.V."/>
            <person name="Bonfante P."/>
            <person name="Martin F.M."/>
        </authorList>
    </citation>
    <scope>NUCLEOTIDE SEQUENCE [LARGE SCALE GENOMIC DNA]</scope>
    <source>
        <strain evidence="9 10">RN42</strain>
    </source>
</reference>
<evidence type="ECO:0000313" key="9">
    <source>
        <dbReference type="EMBL" id="RPA82760.1"/>
    </source>
</evidence>
<dbReference type="GO" id="GO:0005886">
    <property type="term" value="C:plasma membrane"/>
    <property type="evidence" value="ECO:0007669"/>
    <property type="project" value="TreeGrafter"/>
</dbReference>
<feature type="signal peptide" evidence="7">
    <location>
        <begin position="1"/>
        <end position="24"/>
    </location>
</feature>
<dbReference type="Pfam" id="PF07690">
    <property type="entry name" value="MFS_1"/>
    <property type="match status" value="1"/>
</dbReference>
<feature type="transmembrane region" description="Helical" evidence="6">
    <location>
        <begin position="479"/>
        <end position="501"/>
    </location>
</feature>
<feature type="transmembrane region" description="Helical" evidence="6">
    <location>
        <begin position="228"/>
        <end position="250"/>
    </location>
</feature>
<feature type="transmembrane region" description="Helical" evidence="6">
    <location>
        <begin position="106"/>
        <end position="125"/>
    </location>
</feature>
<dbReference type="GO" id="GO:0022857">
    <property type="term" value="F:transmembrane transporter activity"/>
    <property type="evidence" value="ECO:0007669"/>
    <property type="project" value="InterPro"/>
</dbReference>
<comment type="subcellular location">
    <subcellularLocation>
        <location evidence="1">Membrane</location>
        <topology evidence="1">Multi-pass membrane protein</topology>
    </subcellularLocation>
</comment>
<dbReference type="PROSITE" id="PS50850">
    <property type="entry name" value="MFS"/>
    <property type="match status" value="1"/>
</dbReference>
<dbReference type="STRING" id="1160509.A0A3N4IF34"/>
<dbReference type="OrthoDB" id="6770063at2759"/>
<feature type="domain" description="Major facilitator superfamily (MFS) profile" evidence="8">
    <location>
        <begin position="9"/>
        <end position="505"/>
    </location>
</feature>
<dbReference type="InterPro" id="IPR020846">
    <property type="entry name" value="MFS_dom"/>
</dbReference>
<name>A0A3N4IF34_ASCIM</name>
<evidence type="ECO:0000256" key="2">
    <source>
        <dbReference type="ARBA" id="ARBA00022692"/>
    </source>
</evidence>
<dbReference type="PRINTS" id="PR01036">
    <property type="entry name" value="TCRTETB"/>
</dbReference>
<feature type="transmembrane region" description="Helical" evidence="6">
    <location>
        <begin position="200"/>
        <end position="222"/>
    </location>
</feature>
<evidence type="ECO:0000256" key="3">
    <source>
        <dbReference type="ARBA" id="ARBA00022989"/>
    </source>
</evidence>
<dbReference type="EMBL" id="ML119669">
    <property type="protein sequence ID" value="RPA82760.1"/>
    <property type="molecule type" value="Genomic_DNA"/>
</dbReference>
<feature type="transmembrane region" description="Helical" evidence="6">
    <location>
        <begin position="137"/>
        <end position="159"/>
    </location>
</feature>
<evidence type="ECO:0000256" key="1">
    <source>
        <dbReference type="ARBA" id="ARBA00004141"/>
    </source>
</evidence>
<feature type="region of interest" description="Disordered" evidence="5">
    <location>
        <begin position="528"/>
        <end position="559"/>
    </location>
</feature>
<keyword evidence="7" id="KW-0732">Signal</keyword>
<evidence type="ECO:0000256" key="5">
    <source>
        <dbReference type="SAM" id="MobiDB-lite"/>
    </source>
</evidence>
<feature type="transmembrane region" description="Helical" evidence="6">
    <location>
        <begin position="271"/>
        <end position="298"/>
    </location>
</feature>
<dbReference type="PANTHER" id="PTHR23501:SF78">
    <property type="entry name" value="MAJOR FACILITATOR SUPERFAMILY (MFS) PROFILE DOMAIN-CONTAINING PROTEIN-RELATED"/>
    <property type="match status" value="1"/>
</dbReference>
<feature type="compositionally biased region" description="Acidic residues" evidence="5">
    <location>
        <begin position="538"/>
        <end position="547"/>
    </location>
</feature>
<proteinExistence type="predicted"/>
<protein>
    <submittedName>
        <fullName evidence="9">MFS general substrate transporter</fullName>
    </submittedName>
</protein>
<keyword evidence="2 6" id="KW-0812">Transmembrane</keyword>
<dbReference type="AlphaFoldDB" id="A0A3N4IF34"/>
<evidence type="ECO:0000259" key="8">
    <source>
        <dbReference type="PROSITE" id="PS50850"/>
    </source>
</evidence>
<evidence type="ECO:0000313" key="10">
    <source>
        <dbReference type="Proteomes" id="UP000275078"/>
    </source>
</evidence>
<feature type="transmembrane region" description="Helical" evidence="6">
    <location>
        <begin position="341"/>
        <end position="363"/>
    </location>
</feature>
<accession>A0A3N4IF34</accession>
<dbReference type="InterPro" id="IPR036259">
    <property type="entry name" value="MFS_trans_sf"/>
</dbReference>
<keyword evidence="10" id="KW-1185">Reference proteome</keyword>
<sequence length="583" mass="63354">MSKARRIVLLVTLSITLFIATLDAISIPTSIPSAGEALNASFQISWAASSFFIASTAFLLVYARLAEIFGRKSLLLFSISVLAIGDLMCGFSTSTGMLFFSRGLSGMGAGGINALVLIMVGDLTSTMKDSRRRKCQACLETLVVMGNGLGPVIAGAVAERASWRWSFWLLVPMTVVSGVVIAVLMPGVRIDGDWKVKMLGIDYVGTITSIGAMLLILIPVSYGGVFHAWSSATVIAMLVSAGILGSLFILSQWRISAYPVMPTRIMRKIPVQIILSHNLVMGILYFINVFLIPVYFQSILGLSPFKSGCLVLPMVLAFSIGASTAGVIIEKIGRTKPVILIGYALWSIGASGKIPFVYCFTQLPKEHEVTLSAPILLIIFSQLIEGVGIGFTFQPAFLALLAVTRPEDKAIVTGLRNFFRTIGGAVGLITANCIINNILAHKLDPALFERLRNVGGVVRKIADLTDIEREAIRMARHGAFKVVFSLATPMMFLCFVSFLFIHERRPEEEAVEKAKVFNDTDTAWTQSAAPSIFHSENSSDDESDTTDLEAQIESGDRDTAMATLERTETMHQLERSVSMQQQI</sequence>
<dbReference type="InterPro" id="IPR011701">
    <property type="entry name" value="MFS"/>
</dbReference>
<keyword evidence="3 6" id="KW-1133">Transmembrane helix</keyword>
<gene>
    <name evidence="9" type="ORF">BJ508DRAFT_325224</name>
</gene>
<feature type="transmembrane region" description="Helical" evidence="6">
    <location>
        <begin position="310"/>
        <end position="329"/>
    </location>
</feature>
<feature type="transmembrane region" description="Helical" evidence="6">
    <location>
        <begin position="74"/>
        <end position="100"/>
    </location>
</feature>